<name>A0AA88ENE2_FICCA</name>
<dbReference type="EMBL" id="BTGU01014476">
    <property type="protein sequence ID" value="GMN73844.1"/>
    <property type="molecule type" value="Genomic_DNA"/>
</dbReference>
<sequence length="39" mass="4509">MPEVLVTALLTTYFSIVDPWSEQACRLDPIWKDIRADSK</sequence>
<organism evidence="1 2">
    <name type="scientific">Ficus carica</name>
    <name type="common">Common fig</name>
    <dbReference type="NCBI Taxonomy" id="3494"/>
    <lineage>
        <taxon>Eukaryota</taxon>
        <taxon>Viridiplantae</taxon>
        <taxon>Streptophyta</taxon>
        <taxon>Embryophyta</taxon>
        <taxon>Tracheophyta</taxon>
        <taxon>Spermatophyta</taxon>
        <taxon>Magnoliopsida</taxon>
        <taxon>eudicotyledons</taxon>
        <taxon>Gunneridae</taxon>
        <taxon>Pentapetalae</taxon>
        <taxon>rosids</taxon>
        <taxon>fabids</taxon>
        <taxon>Rosales</taxon>
        <taxon>Moraceae</taxon>
        <taxon>Ficeae</taxon>
        <taxon>Ficus</taxon>
    </lineage>
</organism>
<evidence type="ECO:0000313" key="2">
    <source>
        <dbReference type="Proteomes" id="UP001187192"/>
    </source>
</evidence>
<evidence type="ECO:0000313" key="1">
    <source>
        <dbReference type="EMBL" id="GMN73844.1"/>
    </source>
</evidence>
<protein>
    <submittedName>
        <fullName evidence="1">Uncharacterized protein</fullName>
    </submittedName>
</protein>
<accession>A0AA88ENE2</accession>
<comment type="caution">
    <text evidence="1">The sequence shown here is derived from an EMBL/GenBank/DDBJ whole genome shotgun (WGS) entry which is preliminary data.</text>
</comment>
<dbReference type="Proteomes" id="UP001187192">
    <property type="component" value="Unassembled WGS sequence"/>
</dbReference>
<dbReference type="AlphaFoldDB" id="A0AA88ENE2"/>
<gene>
    <name evidence="1" type="ORF">TIFTF001_054366</name>
</gene>
<feature type="non-terminal residue" evidence="1">
    <location>
        <position position="1"/>
    </location>
</feature>
<keyword evidence="2" id="KW-1185">Reference proteome</keyword>
<reference evidence="1" key="1">
    <citation type="submission" date="2023-07" db="EMBL/GenBank/DDBJ databases">
        <title>draft genome sequence of fig (Ficus carica).</title>
        <authorList>
            <person name="Takahashi T."/>
            <person name="Nishimura K."/>
        </authorList>
    </citation>
    <scope>NUCLEOTIDE SEQUENCE</scope>
</reference>
<proteinExistence type="predicted"/>